<protein>
    <submittedName>
        <fullName evidence="3">VOC family protein</fullName>
    </submittedName>
</protein>
<dbReference type="InterPro" id="IPR037523">
    <property type="entry name" value="VOC_core"/>
</dbReference>
<feature type="domain" description="VOC" evidence="2">
    <location>
        <begin position="18"/>
        <end position="140"/>
    </location>
</feature>
<dbReference type="PROSITE" id="PS00934">
    <property type="entry name" value="GLYOXALASE_I_1"/>
    <property type="match status" value="1"/>
</dbReference>
<dbReference type="OrthoDB" id="115162at2"/>
<keyword evidence="4" id="KW-1185">Reference proteome</keyword>
<dbReference type="PANTHER" id="PTHR36113:SF6">
    <property type="entry name" value="FOSFOMYCIN RESISTANCE PROTEIN FOSX"/>
    <property type="match status" value="1"/>
</dbReference>
<dbReference type="PROSITE" id="PS51819">
    <property type="entry name" value="VOC"/>
    <property type="match status" value="1"/>
</dbReference>
<accession>A0A540W095</accession>
<evidence type="ECO:0000259" key="2">
    <source>
        <dbReference type="PROSITE" id="PS51819"/>
    </source>
</evidence>
<evidence type="ECO:0000313" key="3">
    <source>
        <dbReference type="EMBL" id="TQF02445.1"/>
    </source>
</evidence>
<reference evidence="3 4" key="1">
    <citation type="submission" date="2019-06" db="EMBL/GenBank/DDBJ databases">
        <title>Description of Kitasatospora acidophila sp. nov. isolated from pine grove soil, and reclassification of Streptomyces novaecaesareae to Kitasatospora novaeceasareae comb. nov.</title>
        <authorList>
            <person name="Kim M.J."/>
        </authorList>
    </citation>
    <scope>NUCLEOTIDE SEQUENCE [LARGE SCALE GENOMIC DNA]</scope>
    <source>
        <strain evidence="3 4">MMS16-CNU292</strain>
    </source>
</reference>
<organism evidence="3 4">
    <name type="scientific">Kitasatospora acidiphila</name>
    <dbReference type="NCBI Taxonomy" id="2567942"/>
    <lineage>
        <taxon>Bacteria</taxon>
        <taxon>Bacillati</taxon>
        <taxon>Actinomycetota</taxon>
        <taxon>Actinomycetes</taxon>
        <taxon>Kitasatosporales</taxon>
        <taxon>Streptomycetaceae</taxon>
        <taxon>Kitasatospora</taxon>
    </lineage>
</organism>
<dbReference type="GO" id="GO:0004462">
    <property type="term" value="F:lactoylglutathione lyase activity"/>
    <property type="evidence" value="ECO:0007669"/>
    <property type="project" value="InterPro"/>
</dbReference>
<evidence type="ECO:0000256" key="1">
    <source>
        <dbReference type="ARBA" id="ARBA00022723"/>
    </source>
</evidence>
<dbReference type="GO" id="GO:0046872">
    <property type="term" value="F:metal ion binding"/>
    <property type="evidence" value="ECO:0007669"/>
    <property type="project" value="UniProtKB-KW"/>
</dbReference>
<proteinExistence type="predicted"/>
<dbReference type="EMBL" id="VIGB01000003">
    <property type="protein sequence ID" value="TQF02445.1"/>
    <property type="molecule type" value="Genomic_DNA"/>
</dbReference>
<evidence type="ECO:0000313" key="4">
    <source>
        <dbReference type="Proteomes" id="UP000319103"/>
    </source>
</evidence>
<dbReference type="InterPro" id="IPR018146">
    <property type="entry name" value="Glyoxalase_1_CS"/>
</dbReference>
<dbReference type="CDD" id="cd06587">
    <property type="entry name" value="VOC"/>
    <property type="match status" value="1"/>
</dbReference>
<dbReference type="InterPro" id="IPR051332">
    <property type="entry name" value="Fosfomycin_Res_Enzymes"/>
</dbReference>
<dbReference type="Gene3D" id="3.10.180.10">
    <property type="entry name" value="2,3-Dihydroxybiphenyl 1,2-Dioxygenase, domain 1"/>
    <property type="match status" value="1"/>
</dbReference>
<dbReference type="PANTHER" id="PTHR36113">
    <property type="entry name" value="LYASE, PUTATIVE-RELATED-RELATED"/>
    <property type="match status" value="1"/>
</dbReference>
<name>A0A540W095_9ACTN</name>
<gene>
    <name evidence="3" type="ORF">E6W39_09380</name>
</gene>
<dbReference type="SUPFAM" id="SSF54593">
    <property type="entry name" value="Glyoxalase/Bleomycin resistance protein/Dihydroxybiphenyl dioxygenase"/>
    <property type="match status" value="1"/>
</dbReference>
<sequence>MTQAVAQPVATAPATAFQTGHIGLNVTDLDRSRAFYQQVFGFEVVRTDPEGRFVFLGRDGRPVITLWQQSEGRFNTAAPGLHHLSFEAESLEQVRAVEQVLRTLGAEFAYDGVVPHGEGSDSGGVFFADPDGIRLEIYTSAGVAGEHTHAPNAAGTPTCGFF</sequence>
<dbReference type="Proteomes" id="UP000319103">
    <property type="component" value="Unassembled WGS sequence"/>
</dbReference>
<dbReference type="AlphaFoldDB" id="A0A540W095"/>
<dbReference type="RefSeq" id="WP_141633139.1">
    <property type="nucleotide sequence ID" value="NZ_VIGB01000003.1"/>
</dbReference>
<dbReference type="Pfam" id="PF00903">
    <property type="entry name" value="Glyoxalase"/>
    <property type="match status" value="1"/>
</dbReference>
<comment type="caution">
    <text evidence="3">The sequence shown here is derived from an EMBL/GenBank/DDBJ whole genome shotgun (WGS) entry which is preliminary data.</text>
</comment>
<dbReference type="InterPro" id="IPR004360">
    <property type="entry name" value="Glyas_Fos-R_dOase_dom"/>
</dbReference>
<keyword evidence="1" id="KW-0479">Metal-binding</keyword>
<dbReference type="InterPro" id="IPR029068">
    <property type="entry name" value="Glyas_Bleomycin-R_OHBP_Dase"/>
</dbReference>